<dbReference type="Proteomes" id="UP001556367">
    <property type="component" value="Unassembled WGS sequence"/>
</dbReference>
<dbReference type="EMBL" id="JASNQZ010000002">
    <property type="protein sequence ID" value="KAL0959528.1"/>
    <property type="molecule type" value="Genomic_DNA"/>
</dbReference>
<proteinExistence type="predicted"/>
<accession>A0ABR3JW81</accession>
<reference evidence="4" key="1">
    <citation type="submission" date="2024-06" db="EMBL/GenBank/DDBJ databases">
        <title>Multi-omics analyses provide insights into the biosynthesis of the anticancer antibiotic pleurotin in Hohenbuehelia grisea.</title>
        <authorList>
            <person name="Weaver J.A."/>
            <person name="Alberti F."/>
        </authorList>
    </citation>
    <scope>NUCLEOTIDE SEQUENCE [LARGE SCALE GENOMIC DNA]</scope>
    <source>
        <strain evidence="4">T-177</strain>
    </source>
</reference>
<evidence type="ECO:0000256" key="2">
    <source>
        <dbReference type="SAM" id="MobiDB-lite"/>
    </source>
</evidence>
<gene>
    <name evidence="3" type="ORF">HGRIS_011241</name>
</gene>
<feature type="coiled-coil region" evidence="1">
    <location>
        <begin position="51"/>
        <end position="106"/>
    </location>
</feature>
<keyword evidence="4" id="KW-1185">Reference proteome</keyword>
<feature type="region of interest" description="Disordered" evidence="2">
    <location>
        <begin position="1"/>
        <end position="21"/>
    </location>
</feature>
<feature type="region of interest" description="Disordered" evidence="2">
    <location>
        <begin position="116"/>
        <end position="142"/>
    </location>
</feature>
<evidence type="ECO:0000313" key="3">
    <source>
        <dbReference type="EMBL" id="KAL0959528.1"/>
    </source>
</evidence>
<keyword evidence="1" id="KW-0175">Coiled coil</keyword>
<evidence type="ECO:0000256" key="1">
    <source>
        <dbReference type="SAM" id="Coils"/>
    </source>
</evidence>
<protein>
    <submittedName>
        <fullName evidence="3">Uncharacterized protein</fullName>
    </submittedName>
</protein>
<evidence type="ECO:0000313" key="4">
    <source>
        <dbReference type="Proteomes" id="UP001556367"/>
    </source>
</evidence>
<sequence length="142" mass="15770">MEWARRVNDARNTATKARKSQDDAAQRIITAATKRISLKPSIYATKSKACVKTVTQGKAEAKKKLDELLAEYRKHGEDLKKARADEARADEEAEKAEILALKLEDEARVALGSVKNWTCGPAQPPTNPQDPYRPSPPHSAKY</sequence>
<organism evidence="3 4">
    <name type="scientific">Hohenbuehelia grisea</name>
    <dbReference type="NCBI Taxonomy" id="104357"/>
    <lineage>
        <taxon>Eukaryota</taxon>
        <taxon>Fungi</taxon>
        <taxon>Dikarya</taxon>
        <taxon>Basidiomycota</taxon>
        <taxon>Agaricomycotina</taxon>
        <taxon>Agaricomycetes</taxon>
        <taxon>Agaricomycetidae</taxon>
        <taxon>Agaricales</taxon>
        <taxon>Pleurotineae</taxon>
        <taxon>Pleurotaceae</taxon>
        <taxon>Hohenbuehelia</taxon>
    </lineage>
</organism>
<comment type="caution">
    <text evidence="3">The sequence shown here is derived from an EMBL/GenBank/DDBJ whole genome shotgun (WGS) entry which is preliminary data.</text>
</comment>
<feature type="compositionally biased region" description="Pro residues" evidence="2">
    <location>
        <begin position="122"/>
        <end position="142"/>
    </location>
</feature>
<name>A0ABR3JW81_9AGAR</name>